<dbReference type="PANTHER" id="PTHR21237">
    <property type="entry name" value="GRPE PROTEIN"/>
    <property type="match status" value="1"/>
</dbReference>
<dbReference type="Gene3D" id="2.30.22.10">
    <property type="entry name" value="Head domain of nucleotide exchange factor GrpE"/>
    <property type="match status" value="1"/>
</dbReference>
<comment type="caution">
    <text evidence="7">The sequence shown here is derived from an EMBL/GenBank/DDBJ whole genome shotgun (WGS) entry which is preliminary data.</text>
</comment>
<evidence type="ECO:0000313" key="7">
    <source>
        <dbReference type="EMBL" id="MBW7572767.1"/>
    </source>
</evidence>
<dbReference type="InterPro" id="IPR009012">
    <property type="entry name" value="GrpE_head"/>
</dbReference>
<dbReference type="SUPFAM" id="SSF51064">
    <property type="entry name" value="Head domain of nucleotide exchange factor GrpE"/>
    <property type="match status" value="1"/>
</dbReference>
<dbReference type="NCBIfam" id="NF010757">
    <property type="entry name" value="PRK14160.1"/>
    <property type="match status" value="1"/>
</dbReference>
<dbReference type="EMBL" id="JAGFNZ010000002">
    <property type="protein sequence ID" value="MBW7572767.1"/>
    <property type="molecule type" value="Genomic_DNA"/>
</dbReference>
<name>A0ABS7DN84_9FIRM</name>
<organism evidence="7 8">
    <name type="scientific">Caproiciproducens faecalis</name>
    <dbReference type="NCBI Taxonomy" id="2820301"/>
    <lineage>
        <taxon>Bacteria</taxon>
        <taxon>Bacillati</taxon>
        <taxon>Bacillota</taxon>
        <taxon>Clostridia</taxon>
        <taxon>Eubacteriales</taxon>
        <taxon>Acutalibacteraceae</taxon>
        <taxon>Caproiciproducens</taxon>
    </lineage>
</organism>
<dbReference type="Pfam" id="PF01025">
    <property type="entry name" value="GrpE"/>
    <property type="match status" value="1"/>
</dbReference>
<proteinExistence type="inferred from homology"/>
<evidence type="ECO:0000313" key="8">
    <source>
        <dbReference type="Proteomes" id="UP000719942"/>
    </source>
</evidence>
<evidence type="ECO:0000256" key="4">
    <source>
        <dbReference type="RuleBase" id="RU000639"/>
    </source>
</evidence>
<dbReference type="CDD" id="cd00446">
    <property type="entry name" value="GrpE"/>
    <property type="match status" value="1"/>
</dbReference>
<dbReference type="NCBIfam" id="NF010738">
    <property type="entry name" value="PRK14140.1"/>
    <property type="match status" value="1"/>
</dbReference>
<dbReference type="InterPro" id="IPR013805">
    <property type="entry name" value="GrpE_CC"/>
</dbReference>
<keyword evidence="3" id="KW-0963">Cytoplasm</keyword>
<comment type="function">
    <text evidence="3 4">Participates actively in the response to hyperosmotic and heat shock by preventing the aggregation of stress-denatured proteins, in association with DnaK and GrpE. It is the nucleotide exchange factor for DnaK and may function as a thermosensor. Unfolded proteins bind initially to DnaJ; upon interaction with the DnaJ-bound protein, DnaK hydrolyzes its bound ATP, resulting in the formation of a stable complex. GrpE releases ADP from DnaK; ATP binding to DnaK triggers the release of the substrate protein, thus completing the reaction cycle. Several rounds of ATP-dependent interactions between DnaJ, DnaK and GrpE are required for fully efficient folding.</text>
</comment>
<evidence type="ECO:0000256" key="6">
    <source>
        <dbReference type="SAM" id="MobiDB-lite"/>
    </source>
</evidence>
<feature type="region of interest" description="Disordered" evidence="6">
    <location>
        <begin position="1"/>
        <end position="55"/>
    </location>
</feature>
<evidence type="ECO:0000256" key="3">
    <source>
        <dbReference type="HAMAP-Rule" id="MF_01151"/>
    </source>
</evidence>
<dbReference type="PANTHER" id="PTHR21237:SF23">
    <property type="entry name" value="GRPE PROTEIN HOMOLOG, MITOCHONDRIAL"/>
    <property type="match status" value="1"/>
</dbReference>
<accession>A0ABS7DN84</accession>
<dbReference type="Gene3D" id="3.90.20.20">
    <property type="match status" value="1"/>
</dbReference>
<protein>
    <recommendedName>
        <fullName evidence="3 4">Protein GrpE</fullName>
    </recommendedName>
    <alternativeName>
        <fullName evidence="3">HSP-70 cofactor</fullName>
    </alternativeName>
</protein>
<keyword evidence="3 4" id="KW-0346">Stress response</keyword>
<reference evidence="7 8" key="1">
    <citation type="submission" date="2021-03" db="EMBL/GenBank/DDBJ databases">
        <title>Caproiciproducens sp. nov. isolated from feces of cow.</title>
        <authorList>
            <person name="Choi J.-Y."/>
        </authorList>
    </citation>
    <scope>NUCLEOTIDE SEQUENCE [LARGE SCALE GENOMIC DNA]</scope>
    <source>
        <strain evidence="7 8">AGMB10547</strain>
    </source>
</reference>
<dbReference type="InterPro" id="IPR000740">
    <property type="entry name" value="GrpE"/>
</dbReference>
<evidence type="ECO:0000256" key="5">
    <source>
        <dbReference type="RuleBase" id="RU004478"/>
    </source>
</evidence>
<dbReference type="SUPFAM" id="SSF58014">
    <property type="entry name" value="Coiled-coil domain of nucleotide exchange factor GrpE"/>
    <property type="match status" value="1"/>
</dbReference>
<comment type="subcellular location">
    <subcellularLocation>
        <location evidence="3">Cytoplasm</location>
    </subcellularLocation>
</comment>
<sequence length="193" mass="21330">MDKKQTKAAAAHEKTSAGKPEETSKAEKTSAAEKPSVEEEKPKDDAQKALEQAQEELKKQKELLLRTAAEYDNYRKRTEREKTAVYADATSAAVVEFLPVADNLERALEQKDCSAEDLRKGVEMVNSQLKSALQKLGVMEMGEVGEVFNPDLHNAVSHVDDENAGENTIAQVFQKGYKIGDKVVRHAMVQVAN</sequence>
<comment type="similarity">
    <text evidence="1 3 5">Belongs to the GrpE family.</text>
</comment>
<evidence type="ECO:0000256" key="1">
    <source>
        <dbReference type="ARBA" id="ARBA00009054"/>
    </source>
</evidence>
<dbReference type="PRINTS" id="PR00773">
    <property type="entry name" value="GRPEPROTEIN"/>
</dbReference>
<dbReference type="Proteomes" id="UP000719942">
    <property type="component" value="Unassembled WGS sequence"/>
</dbReference>
<gene>
    <name evidence="3 7" type="primary">grpE</name>
    <name evidence="7" type="ORF">J5W02_08055</name>
</gene>
<comment type="subunit">
    <text evidence="3">Homodimer.</text>
</comment>
<feature type="compositionally biased region" description="Basic and acidic residues" evidence="6">
    <location>
        <begin position="1"/>
        <end position="48"/>
    </location>
</feature>
<dbReference type="HAMAP" id="MF_01151">
    <property type="entry name" value="GrpE"/>
    <property type="match status" value="1"/>
</dbReference>
<dbReference type="PROSITE" id="PS01071">
    <property type="entry name" value="GRPE"/>
    <property type="match status" value="1"/>
</dbReference>
<evidence type="ECO:0000256" key="2">
    <source>
        <dbReference type="ARBA" id="ARBA00023186"/>
    </source>
</evidence>
<keyword evidence="8" id="KW-1185">Reference proteome</keyword>
<keyword evidence="2 3" id="KW-0143">Chaperone</keyword>